<keyword evidence="3" id="KW-1185">Reference proteome</keyword>
<organism evidence="2 3">
    <name type="scientific">Manihot esculenta</name>
    <name type="common">Cassava</name>
    <name type="synonym">Jatropha manihot</name>
    <dbReference type="NCBI Taxonomy" id="3983"/>
    <lineage>
        <taxon>Eukaryota</taxon>
        <taxon>Viridiplantae</taxon>
        <taxon>Streptophyta</taxon>
        <taxon>Embryophyta</taxon>
        <taxon>Tracheophyta</taxon>
        <taxon>Spermatophyta</taxon>
        <taxon>Magnoliopsida</taxon>
        <taxon>eudicotyledons</taxon>
        <taxon>Gunneridae</taxon>
        <taxon>Pentapetalae</taxon>
        <taxon>rosids</taxon>
        <taxon>fabids</taxon>
        <taxon>Malpighiales</taxon>
        <taxon>Euphorbiaceae</taxon>
        <taxon>Crotonoideae</taxon>
        <taxon>Manihoteae</taxon>
        <taxon>Manihot</taxon>
    </lineage>
</organism>
<gene>
    <name evidence="2" type="ORF">MANES_11G146100v8</name>
</gene>
<dbReference type="Proteomes" id="UP000091857">
    <property type="component" value="Chromosome 11"/>
</dbReference>
<feature type="region of interest" description="Disordered" evidence="1">
    <location>
        <begin position="35"/>
        <end position="63"/>
    </location>
</feature>
<evidence type="ECO:0000313" key="3">
    <source>
        <dbReference type="Proteomes" id="UP000091857"/>
    </source>
</evidence>
<sequence>MSREDDDNARLCSCFKKYDEIVKQVLMLDELTDSVDSRSRLQKRKSKKNRRGNSNGGNGSVVDDESFDEVIVQTITRFLHDLNTTTVDRTPNPSAGK</sequence>
<feature type="compositionally biased region" description="Basic residues" evidence="1">
    <location>
        <begin position="40"/>
        <end position="51"/>
    </location>
</feature>
<name>A0A2C9V1I3_MANES</name>
<evidence type="ECO:0000313" key="2">
    <source>
        <dbReference type="EMBL" id="OAY38017.1"/>
    </source>
</evidence>
<accession>A0A2C9V1I3</accession>
<comment type="caution">
    <text evidence="2">The sequence shown here is derived from an EMBL/GenBank/DDBJ whole genome shotgun (WGS) entry which is preliminary data.</text>
</comment>
<evidence type="ECO:0000256" key="1">
    <source>
        <dbReference type="SAM" id="MobiDB-lite"/>
    </source>
</evidence>
<dbReference type="Gramene" id="Manes.11G146100.1.v8.1">
    <property type="protein sequence ID" value="Manes.11G146100.1.v8.1.CDS"/>
    <property type="gene ID" value="Manes.11G146100.v8.1"/>
</dbReference>
<reference evidence="3" key="1">
    <citation type="journal article" date="2016" name="Nat. Biotechnol.">
        <title>Sequencing wild and cultivated cassava and related species reveals extensive interspecific hybridization and genetic diversity.</title>
        <authorList>
            <person name="Bredeson J.V."/>
            <person name="Lyons J.B."/>
            <person name="Prochnik S.E."/>
            <person name="Wu G.A."/>
            <person name="Ha C.M."/>
            <person name="Edsinger-Gonzales E."/>
            <person name="Grimwood J."/>
            <person name="Schmutz J."/>
            <person name="Rabbi I.Y."/>
            <person name="Egesi C."/>
            <person name="Nauluvula P."/>
            <person name="Lebot V."/>
            <person name="Ndunguru J."/>
            <person name="Mkamilo G."/>
            <person name="Bart R.S."/>
            <person name="Setter T.L."/>
            <person name="Gleadow R.M."/>
            <person name="Kulakow P."/>
            <person name="Ferguson M.E."/>
            <person name="Rounsley S."/>
            <person name="Rokhsar D.S."/>
        </authorList>
    </citation>
    <scope>NUCLEOTIDE SEQUENCE [LARGE SCALE GENOMIC DNA]</scope>
    <source>
        <strain evidence="3">cv. AM560-2</strain>
    </source>
</reference>
<dbReference type="AlphaFoldDB" id="A0A2C9V1I3"/>
<proteinExistence type="predicted"/>
<protein>
    <submittedName>
        <fullName evidence="2">Uncharacterized protein</fullName>
    </submittedName>
</protein>
<dbReference type="EMBL" id="CM004397">
    <property type="protein sequence ID" value="OAY38017.1"/>
    <property type="molecule type" value="Genomic_DNA"/>
</dbReference>